<comment type="catalytic activity">
    <reaction evidence="1">
        <text>Endopeptidase of broad specificity.</text>
        <dbReference type="EC" id="3.4.24.81"/>
    </reaction>
</comment>
<feature type="compositionally biased region" description="Polar residues" evidence="19">
    <location>
        <begin position="1482"/>
        <end position="1496"/>
    </location>
</feature>
<organism evidence="22 23">
    <name type="scientific">Anopheles gambiae</name>
    <name type="common">African malaria mosquito</name>
    <dbReference type="NCBI Taxonomy" id="7165"/>
    <lineage>
        <taxon>Eukaryota</taxon>
        <taxon>Metazoa</taxon>
        <taxon>Ecdysozoa</taxon>
        <taxon>Arthropoda</taxon>
        <taxon>Hexapoda</taxon>
        <taxon>Insecta</taxon>
        <taxon>Pterygota</taxon>
        <taxon>Neoptera</taxon>
        <taxon>Endopterygota</taxon>
        <taxon>Diptera</taxon>
        <taxon>Nematocera</taxon>
        <taxon>Culicoidea</taxon>
        <taxon>Culicidae</taxon>
        <taxon>Anophelinae</taxon>
        <taxon>Anopheles</taxon>
    </lineage>
</organism>
<evidence type="ECO:0000256" key="17">
    <source>
        <dbReference type="ARBA" id="ARBA00023180"/>
    </source>
</evidence>
<feature type="region of interest" description="Disordered" evidence="19">
    <location>
        <begin position="1259"/>
        <end position="1703"/>
    </location>
</feature>
<feature type="binding site" evidence="18">
    <location>
        <position position="626"/>
    </location>
    <ligand>
        <name>Zn(2+)</name>
        <dbReference type="ChEBI" id="CHEBI:29105"/>
        <note>catalytic</note>
    </ligand>
</feature>
<evidence type="ECO:0000256" key="19">
    <source>
        <dbReference type="SAM" id="MobiDB-lite"/>
    </source>
</evidence>
<dbReference type="SMART" id="SM00050">
    <property type="entry name" value="DISIN"/>
    <property type="match status" value="1"/>
</dbReference>
<dbReference type="FunFam" id="3.40.390.10:FF:000041">
    <property type="entry name" value="Kuzbanian-like, isoform A"/>
    <property type="match status" value="1"/>
</dbReference>
<name>A0A1S4GHI4_ANOGA</name>
<feature type="compositionally biased region" description="Low complexity" evidence="19">
    <location>
        <begin position="437"/>
        <end position="448"/>
    </location>
</feature>
<dbReference type="GO" id="GO:0007219">
    <property type="term" value="P:Notch signaling pathway"/>
    <property type="evidence" value="ECO:0000318"/>
    <property type="project" value="GO_Central"/>
</dbReference>
<evidence type="ECO:0000256" key="10">
    <source>
        <dbReference type="ARBA" id="ARBA00022801"/>
    </source>
</evidence>
<dbReference type="CDD" id="cd04270">
    <property type="entry name" value="ZnMc_TACE_like"/>
    <property type="match status" value="1"/>
</dbReference>
<feature type="compositionally biased region" description="Polar residues" evidence="19">
    <location>
        <begin position="1151"/>
        <end position="1163"/>
    </location>
</feature>
<feature type="compositionally biased region" description="Low complexity" evidence="19">
    <location>
        <begin position="1577"/>
        <end position="1589"/>
    </location>
</feature>
<evidence type="ECO:0000313" key="23">
    <source>
        <dbReference type="Proteomes" id="UP000007062"/>
    </source>
</evidence>
<keyword evidence="11 18" id="KW-0862">Zinc</keyword>
<dbReference type="InterPro" id="IPR034025">
    <property type="entry name" value="ADAM10_ADAM17"/>
</dbReference>
<dbReference type="Gene3D" id="4.10.70.10">
    <property type="entry name" value="Disintegrin domain"/>
    <property type="match status" value="1"/>
</dbReference>
<feature type="binding site" evidence="18">
    <location>
        <position position="636"/>
    </location>
    <ligand>
        <name>Zn(2+)</name>
        <dbReference type="ChEBI" id="CHEBI:29105"/>
        <note>catalytic</note>
    </ligand>
</feature>
<keyword evidence="5" id="KW-0645">Protease</keyword>
<evidence type="ECO:0000256" key="3">
    <source>
        <dbReference type="ARBA" id="ARBA00004479"/>
    </source>
</evidence>
<dbReference type="EMBL" id="AAAB01008879">
    <property type="status" value="NOT_ANNOTATED_CDS"/>
    <property type="molecule type" value="Genomic_DNA"/>
</dbReference>
<feature type="compositionally biased region" description="Basic residues" evidence="19">
    <location>
        <begin position="1590"/>
        <end position="1599"/>
    </location>
</feature>
<dbReference type="InterPro" id="IPR001762">
    <property type="entry name" value="Disintegrin_dom"/>
</dbReference>
<feature type="compositionally biased region" description="Low complexity" evidence="19">
    <location>
        <begin position="1600"/>
        <end position="1611"/>
    </location>
</feature>
<dbReference type="Gene3D" id="3.40.390.10">
    <property type="entry name" value="Collagenase (Catalytic Domain)"/>
    <property type="match status" value="1"/>
</dbReference>
<feature type="compositionally biased region" description="Pro residues" evidence="19">
    <location>
        <begin position="1385"/>
        <end position="1394"/>
    </location>
</feature>
<evidence type="ECO:0000256" key="2">
    <source>
        <dbReference type="ARBA" id="ARBA00001947"/>
    </source>
</evidence>
<comment type="subcellular location">
    <subcellularLocation>
        <location evidence="3">Membrane</location>
        <topology evidence="3">Single-pass type I membrane protein</topology>
    </subcellularLocation>
</comment>
<keyword evidence="8 18" id="KW-0479">Metal-binding</keyword>
<keyword evidence="23" id="KW-1185">Reference proteome</keyword>
<evidence type="ECO:0000256" key="8">
    <source>
        <dbReference type="ARBA" id="ARBA00022723"/>
    </source>
</evidence>
<keyword evidence="15" id="KW-0865">Zymogen</keyword>
<feature type="binding site" evidence="18">
    <location>
        <position position="630"/>
    </location>
    <ligand>
        <name>Zn(2+)</name>
        <dbReference type="ChEBI" id="CHEBI:29105"/>
        <note>catalytic</note>
    </ligand>
</feature>
<accession>A0A1S4GHI4</accession>
<dbReference type="HOGENOM" id="CLU_003926_0_0_1"/>
<comment type="caution">
    <text evidence="18">Lacks conserved residue(s) required for the propagation of feature annotation.</text>
</comment>
<feature type="compositionally biased region" description="Polar residues" evidence="19">
    <location>
        <begin position="1037"/>
        <end position="1046"/>
    </location>
</feature>
<evidence type="ECO:0000259" key="20">
    <source>
        <dbReference type="PROSITE" id="PS50214"/>
    </source>
</evidence>
<feature type="domain" description="Peptidase M12B" evidence="21">
    <location>
        <begin position="463"/>
        <end position="680"/>
    </location>
</feature>
<feature type="compositionally biased region" description="Polar residues" evidence="19">
    <location>
        <begin position="1529"/>
        <end position="1561"/>
    </location>
</feature>
<keyword evidence="12" id="KW-1133">Transmembrane helix</keyword>
<dbReference type="InterPro" id="IPR036436">
    <property type="entry name" value="Disintegrin_dom_sf"/>
</dbReference>
<comment type="cofactor">
    <cofactor evidence="2">
        <name>Zn(2+)</name>
        <dbReference type="ChEBI" id="CHEBI:29105"/>
    </cofactor>
</comment>
<dbReference type="SUPFAM" id="SSF55486">
    <property type="entry name" value="Metalloproteases ('zincins'), catalytic domain"/>
    <property type="match status" value="1"/>
</dbReference>
<evidence type="ECO:0000259" key="21">
    <source>
        <dbReference type="PROSITE" id="PS50215"/>
    </source>
</evidence>
<dbReference type="GO" id="GO:0046872">
    <property type="term" value="F:metal ion binding"/>
    <property type="evidence" value="ECO:0007669"/>
    <property type="project" value="UniProtKB-KW"/>
</dbReference>
<dbReference type="Proteomes" id="UP000007062">
    <property type="component" value="Chromosome 2R"/>
</dbReference>
<feature type="compositionally biased region" description="Gly residues" evidence="19">
    <location>
        <begin position="1682"/>
        <end position="1691"/>
    </location>
</feature>
<feature type="domain" description="Disintegrin" evidence="20">
    <location>
        <begin position="695"/>
        <end position="791"/>
    </location>
</feature>
<keyword evidence="10" id="KW-0378">Hydrolase</keyword>
<evidence type="ECO:0000256" key="7">
    <source>
        <dbReference type="ARBA" id="ARBA00022692"/>
    </source>
</evidence>
<feature type="compositionally biased region" description="Polar residues" evidence="19">
    <location>
        <begin position="1059"/>
        <end position="1068"/>
    </location>
</feature>
<feature type="region of interest" description="Disordered" evidence="19">
    <location>
        <begin position="979"/>
        <end position="1163"/>
    </location>
</feature>
<evidence type="ECO:0000256" key="11">
    <source>
        <dbReference type="ARBA" id="ARBA00022833"/>
    </source>
</evidence>
<dbReference type="PROSITE" id="PS50214">
    <property type="entry name" value="DISINTEGRIN_2"/>
    <property type="match status" value="1"/>
</dbReference>
<dbReference type="PANTHER" id="PTHR45702">
    <property type="entry name" value="ADAM10/ADAM17 METALLOPEPTIDASE FAMILY MEMBER"/>
    <property type="match status" value="1"/>
</dbReference>
<proteinExistence type="predicted"/>
<feature type="compositionally biased region" description="Basic residues" evidence="19">
    <location>
        <begin position="1096"/>
        <end position="1105"/>
    </location>
</feature>
<protein>
    <recommendedName>
        <fullName evidence="4">ADAM10 endopeptidase</fullName>
        <ecNumber evidence="4">3.4.24.81</ecNumber>
    </recommendedName>
</protein>
<dbReference type="InterPro" id="IPR051489">
    <property type="entry name" value="ADAM_Metalloproteinase"/>
</dbReference>
<evidence type="ECO:0000256" key="14">
    <source>
        <dbReference type="ARBA" id="ARBA00023136"/>
    </source>
</evidence>
<feature type="compositionally biased region" description="Basic residues" evidence="19">
    <location>
        <begin position="1133"/>
        <end position="1144"/>
    </location>
</feature>
<reference evidence="22 23" key="2">
    <citation type="journal article" date="2004" name="Trends Parasitol.">
        <title>The Anopheles gambiae genome: an update.</title>
        <authorList>
            <person name="Mongin E."/>
            <person name="Louis C."/>
            <person name="Holt R.A."/>
            <person name="Birney E."/>
            <person name="Collins F.H."/>
        </authorList>
    </citation>
    <scope>NUCLEOTIDE SEQUENCE [LARGE SCALE GENOMIC DNA]</scope>
    <source>
        <strain evidence="22 23">PEST</strain>
    </source>
</reference>
<dbReference type="InterPro" id="IPR001590">
    <property type="entry name" value="Peptidase_M12B"/>
</dbReference>
<feature type="region of interest" description="Disordered" evidence="19">
    <location>
        <begin position="1177"/>
        <end position="1221"/>
    </location>
</feature>
<dbReference type="EnsemblMetazoa" id="AGAP003070-RA">
    <property type="protein sequence ID" value="AGAP003070-PA"/>
    <property type="gene ID" value="AGAP003070"/>
</dbReference>
<dbReference type="EC" id="3.4.24.81" evidence="4"/>
<dbReference type="Pfam" id="PF21299">
    <property type="entry name" value="ADAM10_Cys-rich"/>
    <property type="match status" value="1"/>
</dbReference>
<keyword evidence="17" id="KW-0325">Glycoprotein</keyword>
<keyword evidence="14" id="KW-0472">Membrane</keyword>
<evidence type="ECO:0000256" key="9">
    <source>
        <dbReference type="ARBA" id="ARBA00022729"/>
    </source>
</evidence>
<dbReference type="InterPro" id="IPR024079">
    <property type="entry name" value="MetalloPept_cat_dom_sf"/>
</dbReference>
<feature type="active site" evidence="18">
    <location>
        <position position="627"/>
    </location>
</feature>
<keyword evidence="7" id="KW-0812">Transmembrane</keyword>
<dbReference type="SUPFAM" id="SSF57552">
    <property type="entry name" value="Blood coagulation inhibitor (disintegrin)"/>
    <property type="match status" value="1"/>
</dbReference>
<keyword evidence="9" id="KW-0732">Signal</keyword>
<keyword evidence="6" id="KW-0165">Cleavage on pair of basic residues</keyword>
<evidence type="ECO:0000256" key="13">
    <source>
        <dbReference type="ARBA" id="ARBA00023049"/>
    </source>
</evidence>
<dbReference type="Pfam" id="PF13688">
    <property type="entry name" value="Reprolysin_5"/>
    <property type="match status" value="1"/>
</dbReference>
<feature type="compositionally biased region" description="Basic residues" evidence="19">
    <location>
        <begin position="189"/>
        <end position="198"/>
    </location>
</feature>
<keyword evidence="13" id="KW-0482">Metalloprotease</keyword>
<dbReference type="GO" id="GO:0006509">
    <property type="term" value="P:membrane protein ectodomain proteolysis"/>
    <property type="evidence" value="ECO:0000318"/>
    <property type="project" value="GO_Central"/>
</dbReference>
<dbReference type="GO" id="GO:0005886">
    <property type="term" value="C:plasma membrane"/>
    <property type="evidence" value="ECO:0000318"/>
    <property type="project" value="GO_Central"/>
</dbReference>
<evidence type="ECO:0000256" key="16">
    <source>
        <dbReference type="ARBA" id="ARBA00023157"/>
    </source>
</evidence>
<reference evidence="22 23" key="1">
    <citation type="journal article" date="2002" name="Science">
        <title>The genome sequence of the malaria mosquito Anopheles gambiae.</title>
        <authorList>
            <person name="Holt R.A."/>
            <person name="Subramanian G.M."/>
            <person name="Halpern A."/>
            <person name="Sutton G.G."/>
            <person name="Charlab R."/>
            <person name="Nusskern D.R."/>
            <person name="Wincker P."/>
            <person name="Clark A.G."/>
            <person name="Ribeiro J.M."/>
            <person name="Wides R."/>
            <person name="Salzberg S.L."/>
            <person name="Loftus B."/>
            <person name="Yandell M."/>
            <person name="Majoros W.H."/>
            <person name="Rusch D.B."/>
            <person name="Lai Z."/>
            <person name="Kraft C.L."/>
            <person name="Abril J.F."/>
            <person name="Anthouard V."/>
            <person name="Arensburger P."/>
            <person name="Atkinson P.W."/>
            <person name="Baden H."/>
            <person name="de Berardinis V."/>
            <person name="Baldwin D."/>
            <person name="Benes V."/>
            <person name="Biedler J."/>
            <person name="Blass C."/>
            <person name="Bolanos R."/>
            <person name="Boscus D."/>
            <person name="Barnstead M."/>
            <person name="Cai S."/>
            <person name="Center A."/>
            <person name="Chaturverdi K."/>
            <person name="Christophides G.K."/>
            <person name="Chrystal M.A."/>
            <person name="Clamp M."/>
            <person name="Cravchik A."/>
            <person name="Curwen V."/>
            <person name="Dana A."/>
            <person name="Delcher A."/>
            <person name="Dew I."/>
            <person name="Evans C.A."/>
            <person name="Flanigan M."/>
            <person name="Grundschober-Freimoser A."/>
            <person name="Friedli L."/>
            <person name="Gu Z."/>
            <person name="Guan P."/>
            <person name="Guigo R."/>
            <person name="Hillenmeyer M.E."/>
            <person name="Hladun S.L."/>
            <person name="Hogan J.R."/>
            <person name="Hong Y.S."/>
            <person name="Hoover J."/>
            <person name="Jaillon O."/>
            <person name="Ke Z."/>
            <person name="Kodira C."/>
            <person name="Kokoza E."/>
            <person name="Koutsos A."/>
            <person name="Letunic I."/>
            <person name="Levitsky A."/>
            <person name="Liang Y."/>
            <person name="Lin J.J."/>
            <person name="Lobo N.F."/>
            <person name="Lopez J.R."/>
            <person name="Malek J.A."/>
            <person name="McIntosh T.C."/>
            <person name="Meister S."/>
            <person name="Miller J."/>
            <person name="Mobarry C."/>
            <person name="Mongin E."/>
            <person name="Murphy S.D."/>
            <person name="O'Brochta D.A."/>
            <person name="Pfannkoch C."/>
            <person name="Qi R."/>
            <person name="Regier M.A."/>
            <person name="Remington K."/>
            <person name="Shao H."/>
            <person name="Sharakhova M.V."/>
            <person name="Sitter C.D."/>
            <person name="Shetty J."/>
            <person name="Smith T.J."/>
            <person name="Strong R."/>
            <person name="Sun J."/>
            <person name="Thomasova D."/>
            <person name="Ton L.Q."/>
            <person name="Topalis P."/>
            <person name="Tu Z."/>
            <person name="Unger M.F."/>
            <person name="Walenz B."/>
            <person name="Wang A."/>
            <person name="Wang J."/>
            <person name="Wang M."/>
            <person name="Wang X."/>
            <person name="Woodford K.J."/>
            <person name="Wortman J.R."/>
            <person name="Wu M."/>
            <person name="Yao A."/>
            <person name="Zdobnov E.M."/>
            <person name="Zhang H."/>
            <person name="Zhao Q."/>
            <person name="Zhao S."/>
            <person name="Zhu S.C."/>
            <person name="Zhimulev I."/>
            <person name="Coluzzi M."/>
            <person name="della Torre A."/>
            <person name="Roth C.W."/>
            <person name="Louis C."/>
            <person name="Kalush F."/>
            <person name="Mural R.J."/>
            <person name="Myers E.W."/>
            <person name="Adams M.D."/>
            <person name="Smith H.O."/>
            <person name="Broder S."/>
            <person name="Gardner M.J."/>
            <person name="Fraser C.M."/>
            <person name="Birney E."/>
            <person name="Bork P."/>
            <person name="Brey P.T."/>
            <person name="Venter J.C."/>
            <person name="Weissenbach J."/>
            <person name="Kafatos F.C."/>
            <person name="Collins F.H."/>
            <person name="Hoffman S.L."/>
        </authorList>
    </citation>
    <scope>NUCLEOTIDE SEQUENCE [LARGE SCALE GENOMIC DNA]</scope>
    <source>
        <strain evidence="22 23">PEST</strain>
    </source>
</reference>
<feature type="region of interest" description="Disordered" evidence="19">
    <location>
        <begin position="186"/>
        <end position="210"/>
    </location>
</feature>
<evidence type="ECO:0000256" key="18">
    <source>
        <dbReference type="PROSITE-ProRule" id="PRU00276"/>
    </source>
</evidence>
<evidence type="ECO:0000256" key="6">
    <source>
        <dbReference type="ARBA" id="ARBA00022685"/>
    </source>
</evidence>
<dbReference type="VEuPathDB" id="VectorBase:AGAMI1_011570"/>
<reference evidence="22" key="3">
    <citation type="submission" date="2020-05" db="UniProtKB">
        <authorList>
            <consortium name="EnsemblMetazoa"/>
        </authorList>
    </citation>
    <scope>IDENTIFICATION</scope>
    <source>
        <strain evidence="22">PEST</strain>
    </source>
</reference>
<feature type="compositionally biased region" description="Basic residues" evidence="19">
    <location>
        <begin position="1635"/>
        <end position="1661"/>
    </location>
</feature>
<dbReference type="Pfam" id="PF00200">
    <property type="entry name" value="Disintegrin"/>
    <property type="match status" value="1"/>
</dbReference>
<evidence type="ECO:0000256" key="4">
    <source>
        <dbReference type="ARBA" id="ARBA00012332"/>
    </source>
</evidence>
<evidence type="ECO:0000256" key="12">
    <source>
        <dbReference type="ARBA" id="ARBA00022989"/>
    </source>
</evidence>
<feature type="compositionally biased region" description="Low complexity" evidence="19">
    <location>
        <begin position="1014"/>
        <end position="1036"/>
    </location>
</feature>
<evidence type="ECO:0000256" key="1">
    <source>
        <dbReference type="ARBA" id="ARBA00001809"/>
    </source>
</evidence>
<dbReference type="PROSITE" id="PS50215">
    <property type="entry name" value="ADAM_MEPRO"/>
    <property type="match status" value="1"/>
</dbReference>
<dbReference type="PANTHER" id="PTHR45702:SF3">
    <property type="entry name" value="KUZBANIAN-LIKE, ISOFORM A"/>
    <property type="match status" value="1"/>
</dbReference>
<keyword evidence="16" id="KW-1015">Disulfide bond</keyword>
<dbReference type="InterPro" id="IPR049038">
    <property type="entry name" value="ADAM10_Cys-rich"/>
</dbReference>
<dbReference type="FunFam" id="4.10.70.10:FF:000002">
    <property type="entry name" value="disintegrin and metalloproteinase domain-containing protein 10"/>
    <property type="match status" value="1"/>
</dbReference>
<evidence type="ECO:0000256" key="15">
    <source>
        <dbReference type="ARBA" id="ARBA00023145"/>
    </source>
</evidence>
<evidence type="ECO:0000313" key="22">
    <source>
        <dbReference type="EnsemblMetazoa" id="AGAP003070-PA"/>
    </source>
</evidence>
<feature type="region of interest" description="Disordered" evidence="19">
    <location>
        <begin position="430"/>
        <end position="454"/>
    </location>
</feature>
<feature type="compositionally biased region" description="Polar residues" evidence="19">
    <location>
        <begin position="1506"/>
        <end position="1522"/>
    </location>
</feature>
<dbReference type="GO" id="GO:0004222">
    <property type="term" value="F:metalloendopeptidase activity"/>
    <property type="evidence" value="ECO:0000318"/>
    <property type="project" value="GO_Central"/>
</dbReference>
<evidence type="ECO:0000256" key="5">
    <source>
        <dbReference type="ARBA" id="ARBA00022670"/>
    </source>
</evidence>
<feature type="region of interest" description="Disordered" evidence="19">
    <location>
        <begin position="223"/>
        <end position="271"/>
    </location>
</feature>
<dbReference type="MEROPS" id="M12.322"/>
<feature type="compositionally biased region" description="Polar residues" evidence="19">
    <location>
        <begin position="1396"/>
        <end position="1415"/>
    </location>
</feature>
<sequence length="1719" mass="186551">MYFTWEARDFAPAGSIFGFVPTLASGGADSTINPFIRYWEPARFDRGLLDVAHQHHEQHRRRRRSINYEHGSAAYGPANVVRLNFRAHDREFRLVLREDPRSVFSRDVQIENTEGPLDYDLSRIYTGTVEDDEHSHVHGVLTSDNLFDGTVVTNLEQYYIEPAARYSPELERRHGVHTVIYKLSDVKIHQNHHGHHRPDRGAERGRNGSSNSVERVLNLATIQSSPSTQFNHVREADGQSEQRAAQVDSGRPETTKQRRPGSAAPRKMRRKRRWLEEEEVIQESRNPSLPLDLEVPYNNDYTVVRSHGKTANGGGSGSTMDTGGAAVSGASGSALFPTLNNRKNHFLYNIYNPHGSGSTIITGGGIVGAGAEQFPWTRTINATGTNHNKDHYVEIITKNGSTRKNVPVADHPDVMVNGNINLNVRNDLHDHHHHHQQQLLQQQQQQQQKEQKSFANSLYDRKSTCMLYLQADHTFFQKMGSDEASIEAITRHVQRANLIYRKTDFNGDGKPDNITFMIKRIKVHNQNALKDPSYRFPGNYGVEKFLELFSEEDYDAFCLAYMFTYRDFEMGTLGLAWTGDLKNAGGVCEKNGHYRGSLKSLNTGIVTLLNYGKHVPPAVSHVTLAHEIGHNFGSPHDPEQCTPGGEDGNFIMFARATSGDKRNNNRFSPCSLKAIEPVLNAKARSAKGCFTEPQEAICGNGVVEPGEQCDCGWEEDCKDSCCYPMSRHPRFDQKPCTLTPKAQCSPSQGPCCTLECTLKLGDKCRDDNGCRDPAYCDGQMPVCPPSINKPNKTICNKEYVCYMGECTGSICLAYGLESCQCAVGPTDPAIKACELCCKQPGEDRPCLSSFDWNEPPFDVPDMYAKPGTPCNDYNGYCDVAQKCREVDPSGPLATLRKLLLSEESIASFKRWILSNWYTVALIVTAVLVLLVLSAKLLGKRTNLKLKTVTIIHSATTETVRLPEDNNGVIVHTAVRTKVPLKKKVRGERSKPSGKGGKGGPPQTKPVAASVPKQLLTTLTGGNSATTTTTTAVLPSTSKELQQRQQASGTGGPTSGGTSHHTALTTNPATIVIKQVKRHVGRTTTTTTTIVGDSPKKLLRKKKKRGGGGGGAAAGAPSDESPVKESPTAAAIKQPKKHKKPKSKHKEVIDYSSRNASDAHSHSNTFGKVHRWLLESPSAAAAAATAPGGSYEHAPAPPAAVPNLLAKSQSTPDHLAQQQPVPVVAPKKVARVKTKSVGNLNEKVRLQVVYKPPFKFSLKLSKTDPAAGSGVKTHVVAGPGGQRKTRPLADRKRVGPGGAGEEAQQHAAARKRSAILVRQQQQAVAEEKLPIISSAPLSEPNYETLNPRHGPPGGEPVDGDGESHTYENVTFDGDGDGDGQPAVDDPAPPAPPNPVPSINTATFRISRSASGTTRLPSQHALAKSATQPDRLAGSVRGSTSNLVAAGGARDRQRRSSVHNSTTAFRAFGGGGGGGTDSTECLIRSSTTNLAKPNSGKRSSFADRKRSSTTNLSRHQSGSASNLHSLKRHGSSSQTLHQQQQEPGSSRRNSITQPAKLSRSASNGVPAAGRHGNGGGTLGSNNSGSSNGSNGHHPHHHHRRSSVGGAKPSSSHPPAHHHQQQPALAPLARQTSLHGKANGHHPHHHQHQHHHHHQQQHNHHTGRPHTSSCADDPKAQRPFEWPMGVGGSGGGVGRRPPHDEPLPSDMEVMVSDVENLVCDDR</sequence>